<dbReference type="Proteomes" id="UP000614058">
    <property type="component" value="Unassembled WGS sequence"/>
</dbReference>
<feature type="region of interest" description="Disordered" evidence="1">
    <location>
        <begin position="1"/>
        <end position="24"/>
    </location>
</feature>
<evidence type="ECO:0000256" key="1">
    <source>
        <dbReference type="SAM" id="MobiDB-lite"/>
    </source>
</evidence>
<proteinExistence type="predicted"/>
<keyword evidence="3" id="KW-1185">Reference proteome</keyword>
<dbReference type="EMBL" id="JAEHNZ010000004">
    <property type="protein sequence ID" value="MBK0397081.1"/>
    <property type="molecule type" value="Genomic_DNA"/>
</dbReference>
<protein>
    <submittedName>
        <fullName evidence="2">Uncharacterized protein</fullName>
    </submittedName>
</protein>
<gene>
    <name evidence="2" type="ORF">JDW22_10950</name>
</gene>
<evidence type="ECO:0000313" key="2">
    <source>
        <dbReference type="EMBL" id="MBK0397081.1"/>
    </source>
</evidence>
<sequence length="57" mass="6358">MPYHAAHRGVPTRGTLPAAPPCPPAPQAFRPSRCPCHERQPETVFPRFRLPLGMVEK</sequence>
<reference evidence="2 3" key="1">
    <citation type="journal article" date="2021" name="Pathogens">
        <title>Isolation and Characterization of Kingella bonacorsii sp. nov., A Novel Kingella Species Detected in a Stable Periodontitis Subject.</title>
        <authorList>
            <person name="Antezack A."/>
            <person name="Boxberger M."/>
            <person name="Rolland C."/>
            <person name="Monnet-Corti V."/>
            <person name="La Scola B."/>
        </authorList>
    </citation>
    <scope>NUCLEOTIDE SEQUENCE [LARGE SCALE GENOMIC DNA]</scope>
    <source>
        <strain evidence="2 3">Marseille-Q4569</strain>
    </source>
</reference>
<evidence type="ECO:0000313" key="3">
    <source>
        <dbReference type="Proteomes" id="UP000614058"/>
    </source>
</evidence>
<name>A0ABS1BUY5_9NEIS</name>
<comment type="caution">
    <text evidence="2">The sequence shown here is derived from an EMBL/GenBank/DDBJ whole genome shotgun (WGS) entry which is preliminary data.</text>
</comment>
<accession>A0ABS1BUY5</accession>
<organism evidence="2 3">
    <name type="scientific">Kingella bonacorsii</name>
    <dbReference type="NCBI Taxonomy" id="2796361"/>
    <lineage>
        <taxon>Bacteria</taxon>
        <taxon>Pseudomonadati</taxon>
        <taxon>Pseudomonadota</taxon>
        <taxon>Betaproteobacteria</taxon>
        <taxon>Neisseriales</taxon>
        <taxon>Neisseriaceae</taxon>
        <taxon>Kingella</taxon>
    </lineage>
</organism>
<dbReference type="RefSeq" id="WP_200523087.1">
    <property type="nucleotide sequence ID" value="NZ_JAEHNZ010000004.1"/>
</dbReference>